<dbReference type="OrthoDB" id="9780929at2"/>
<accession>A0A210RY08</accession>
<dbReference type="Pfam" id="PF08843">
    <property type="entry name" value="AbiEii"/>
    <property type="match status" value="1"/>
</dbReference>
<proteinExistence type="predicted"/>
<gene>
    <name evidence="1" type="ORF">B6A14_09105</name>
</gene>
<dbReference type="InterPro" id="IPR014942">
    <property type="entry name" value="AbiEii"/>
</dbReference>
<dbReference type="RefSeq" id="WP_087910138.1">
    <property type="nucleotide sequence ID" value="NZ_NAIA01000003.1"/>
</dbReference>
<dbReference type="AlphaFoldDB" id="A0A210RY08"/>
<evidence type="ECO:0000313" key="1">
    <source>
        <dbReference type="EMBL" id="OWF65905.1"/>
    </source>
</evidence>
<evidence type="ECO:0008006" key="3">
    <source>
        <dbReference type="Google" id="ProtNLM"/>
    </source>
</evidence>
<dbReference type="EMBL" id="NAIA01000003">
    <property type="protein sequence ID" value="OWF65905.1"/>
    <property type="molecule type" value="Genomic_DNA"/>
</dbReference>
<reference evidence="1 2" key="1">
    <citation type="submission" date="2017-03" db="EMBL/GenBank/DDBJ databases">
        <title>New species Polynucleobacter sp. MWH-EgelM1-30-B4.</title>
        <authorList>
            <person name="Hahn M.W."/>
        </authorList>
    </citation>
    <scope>NUCLEOTIDE SEQUENCE [LARGE SCALE GENOMIC DNA]</scope>
    <source>
        <strain evidence="1 2">MWH-EgelM1-30-B4</strain>
    </source>
</reference>
<protein>
    <recommendedName>
        <fullName evidence="3">Nucleotidyl transferase AbiEii/AbiGii toxin family protein</fullName>
    </recommendedName>
</protein>
<evidence type="ECO:0000313" key="2">
    <source>
        <dbReference type="Proteomes" id="UP000196880"/>
    </source>
</evidence>
<dbReference type="Gene3D" id="3.10.450.620">
    <property type="entry name" value="JHP933, nucleotidyltransferase-like core domain"/>
    <property type="match status" value="1"/>
</dbReference>
<comment type="caution">
    <text evidence="1">The sequence shown here is derived from an EMBL/GenBank/DDBJ whole genome shotgun (WGS) entry which is preliminary data.</text>
</comment>
<organism evidence="1 2">
    <name type="scientific">Polynucleobacter hirudinilacicola</name>
    <dbReference type="NCBI Taxonomy" id="1743166"/>
    <lineage>
        <taxon>Bacteria</taxon>
        <taxon>Pseudomonadati</taxon>
        <taxon>Pseudomonadota</taxon>
        <taxon>Betaproteobacteria</taxon>
        <taxon>Burkholderiales</taxon>
        <taxon>Burkholderiaceae</taxon>
        <taxon>Polynucleobacter</taxon>
    </lineage>
</organism>
<keyword evidence="2" id="KW-1185">Reference proteome</keyword>
<name>A0A210RY08_9BURK</name>
<dbReference type="Proteomes" id="UP000196880">
    <property type="component" value="Unassembled WGS sequence"/>
</dbReference>
<sequence>MKKIKDIQRLQVLDVINEFELGISEFALEKDFMVTDALASLASINNLDFELVFCGGTCLSKAYGLLERVSEDVDIKAIPKSSEALTKSKIRSSMSKLKDDLEAAMNSAGFKSEFISRDAKGDNNFIEFDIQYLSHFQVSPGMRANLKLEVSYSPLQLPKQDKTITLLFDSLATMNTGPKFSIPCVDLREALAEKLVTFPRRLALSLAKAGDKVDKALVRHLYDVYQIIVKNPSLLENDLELLTNLVAQVIEKDGLDFAKQHEVFVIDPMSEIKKAIQYATADPQTKQTYDEFIRVMVYGKNAPSFEYAFSQFSKTLNLALPNLSQ</sequence>